<dbReference type="Proteomes" id="UP000012283">
    <property type="component" value="Unassembled WGS sequence"/>
</dbReference>
<dbReference type="PANTHER" id="PTHR38451">
    <property type="entry name" value="TRNA (ADENINE(22)-N(1))-METHYLTRANSFERASE"/>
    <property type="match status" value="1"/>
</dbReference>
<dbReference type="SUPFAM" id="SSF53335">
    <property type="entry name" value="S-adenosyl-L-methionine-dependent methyltransferases"/>
    <property type="match status" value="1"/>
</dbReference>
<dbReference type="PATRIC" id="fig|1308866.3.peg.1166"/>
<evidence type="ECO:0000313" key="1">
    <source>
        <dbReference type="EMBL" id="ENH97493.1"/>
    </source>
</evidence>
<comment type="caution">
    <text evidence="1">The sequence shown here is derived from an EMBL/GenBank/DDBJ whole genome shotgun (WGS) entry which is preliminary data.</text>
</comment>
<proteinExistence type="predicted"/>
<keyword evidence="2" id="KW-1185">Reference proteome</keyword>
<dbReference type="AlphaFoldDB" id="N4WB29"/>
<dbReference type="eggNOG" id="COG2384">
    <property type="taxonomic scope" value="Bacteria"/>
</dbReference>
<dbReference type="Pfam" id="PF04816">
    <property type="entry name" value="TrmK"/>
    <property type="match status" value="1"/>
</dbReference>
<accession>N4WB29</accession>
<dbReference type="OrthoDB" id="5881184at2"/>
<organism evidence="1 2">
    <name type="scientific">Gracilibacillus halophilus YIM-C55.5</name>
    <dbReference type="NCBI Taxonomy" id="1308866"/>
    <lineage>
        <taxon>Bacteria</taxon>
        <taxon>Bacillati</taxon>
        <taxon>Bacillota</taxon>
        <taxon>Bacilli</taxon>
        <taxon>Bacillales</taxon>
        <taxon>Bacillaceae</taxon>
        <taxon>Gracilibacillus</taxon>
    </lineage>
</organism>
<sequence length="232" mass="27131">MLSNRLRKIAHFLDDPIRMVDIGSDHAYLPIYICQQNLHARAIAGEVNQGPFQRAKESVHEAELTHRIDVRHGNGLDVIVAGEVRQVTIAGMGGKLIREILEKGKTKLKTIDQLILQPNIDANLLRQWLFDHDYALTDEVIIEEDGYIYEILVAHAARSEQPYPDDRFKREKYFYFGPYLLQASSDVFIRKWKQELEKLCYIRKQMERAKTKPFDKIQQIDQEIQWIKEVVD</sequence>
<dbReference type="GO" id="GO:0160105">
    <property type="term" value="F:tRNA (adenine(22)-N1)-methyltransferase activity"/>
    <property type="evidence" value="ECO:0007669"/>
    <property type="project" value="InterPro"/>
</dbReference>
<dbReference type="PANTHER" id="PTHR38451:SF1">
    <property type="entry name" value="TRNA (ADENINE(22)-N(1))-METHYLTRANSFERASE"/>
    <property type="match status" value="1"/>
</dbReference>
<dbReference type="InterPro" id="IPR029063">
    <property type="entry name" value="SAM-dependent_MTases_sf"/>
</dbReference>
<name>N4WB29_9BACI</name>
<dbReference type="Gene3D" id="1.10.287.1890">
    <property type="match status" value="1"/>
</dbReference>
<dbReference type="STRING" id="1308866.J416_05763"/>
<evidence type="ECO:0000313" key="2">
    <source>
        <dbReference type="Proteomes" id="UP000012283"/>
    </source>
</evidence>
<evidence type="ECO:0008006" key="3">
    <source>
        <dbReference type="Google" id="ProtNLM"/>
    </source>
</evidence>
<protein>
    <recommendedName>
        <fullName evidence="3">SAM-dependent methyltransferase</fullName>
    </recommendedName>
</protein>
<dbReference type="Gene3D" id="3.40.50.150">
    <property type="entry name" value="Vaccinia Virus protein VP39"/>
    <property type="match status" value="1"/>
</dbReference>
<reference evidence="1 2" key="1">
    <citation type="submission" date="2013-03" db="EMBL/GenBank/DDBJ databases">
        <title>Draft genome sequence of Gracibacillus halophilus YIM-C55.5, a moderately halophilic and thermophilic organism from the Xiaochaidamu salt lake.</title>
        <authorList>
            <person name="Sugumar T."/>
            <person name="Polireddy D.R."/>
            <person name="Antony A."/>
            <person name="Madhava Y.R."/>
            <person name="Sivakumar N."/>
        </authorList>
    </citation>
    <scope>NUCLEOTIDE SEQUENCE [LARGE SCALE GENOMIC DNA]</scope>
    <source>
        <strain evidence="1 2">YIM-C55.5</strain>
    </source>
</reference>
<gene>
    <name evidence="1" type="ORF">J416_05763</name>
</gene>
<dbReference type="PIRSF" id="PIRSF018637">
    <property type="entry name" value="TrmK"/>
    <property type="match status" value="1"/>
</dbReference>
<dbReference type="EMBL" id="APML01000019">
    <property type="protein sequence ID" value="ENH97493.1"/>
    <property type="molecule type" value="Genomic_DNA"/>
</dbReference>
<dbReference type="RefSeq" id="WP_003466523.1">
    <property type="nucleotide sequence ID" value="NZ_APML01000019.1"/>
</dbReference>
<dbReference type="InterPro" id="IPR006901">
    <property type="entry name" value="TrmK"/>
</dbReference>